<accession>A0A8T1T7P6</accession>
<reference evidence="6 7" key="1">
    <citation type="journal article" date="2020" name="G3 (Bethesda)">
        <title>Draft Genome of the Common Snapping Turtle, Chelydra serpentina, a Model for Phenotypic Plasticity in Reptiles.</title>
        <authorList>
            <person name="Das D."/>
            <person name="Singh S.K."/>
            <person name="Bierstedt J."/>
            <person name="Erickson A."/>
            <person name="Galli G.L.J."/>
            <person name="Crossley D.A. 2nd"/>
            <person name="Rhen T."/>
        </authorList>
    </citation>
    <scope>NUCLEOTIDE SEQUENCE [LARGE SCALE GENOMIC DNA]</scope>
    <source>
        <strain evidence="6">KW</strain>
    </source>
</reference>
<evidence type="ECO:0000313" key="6">
    <source>
        <dbReference type="EMBL" id="KAG6937089.1"/>
    </source>
</evidence>
<proteinExistence type="predicted"/>
<comment type="subcellular location">
    <subcellularLocation>
        <location evidence="1">Endomembrane system</location>
    </subcellularLocation>
</comment>
<dbReference type="GO" id="GO:0012505">
    <property type="term" value="C:endomembrane system"/>
    <property type="evidence" value="ECO:0007669"/>
    <property type="project" value="UniProtKB-SubCell"/>
</dbReference>
<evidence type="ECO:0000256" key="2">
    <source>
        <dbReference type="ARBA" id="ARBA00022553"/>
    </source>
</evidence>
<organism evidence="6 7">
    <name type="scientific">Chelydra serpentina</name>
    <name type="common">Snapping turtle</name>
    <name type="synonym">Testudo serpentina</name>
    <dbReference type="NCBI Taxonomy" id="8475"/>
    <lineage>
        <taxon>Eukaryota</taxon>
        <taxon>Metazoa</taxon>
        <taxon>Chordata</taxon>
        <taxon>Craniata</taxon>
        <taxon>Vertebrata</taxon>
        <taxon>Euteleostomi</taxon>
        <taxon>Archelosauria</taxon>
        <taxon>Testudinata</taxon>
        <taxon>Testudines</taxon>
        <taxon>Cryptodira</taxon>
        <taxon>Durocryptodira</taxon>
        <taxon>Americhelydia</taxon>
        <taxon>Chelydroidea</taxon>
        <taxon>Chelydridae</taxon>
        <taxon>Chelydra</taxon>
    </lineage>
</organism>
<dbReference type="PANTHER" id="PTHR14514">
    <property type="entry name" value="PKA ANCHORING PROTEIN"/>
    <property type="match status" value="1"/>
</dbReference>
<keyword evidence="4" id="KW-0472">Membrane</keyword>
<keyword evidence="6" id="KW-0946">Virion</keyword>
<sequence>MLKSIEDIEERADKEGLKEPTLQALQQRLKTFNQLEDELNSHQHELQWLMDKAKQMAQKDITLAPEIDKEINRLEATWEDTKKLINEKQEQCCILVDLIKEYQSLKLAVTKVIENADNVTMTKSILKDQEDIRRALSKHEAVKNELNDRQKELDAFTNKGKHLLAELKRIHNCDPMLMKTDMNSTVDKWLDVSERTEDNVEKLSVSVSLWDDVLTIGDEIDA</sequence>
<keyword evidence="5" id="KW-0175">Coiled coil</keyword>
<evidence type="ECO:0000256" key="1">
    <source>
        <dbReference type="ARBA" id="ARBA00004308"/>
    </source>
</evidence>
<dbReference type="Pfam" id="PF00435">
    <property type="entry name" value="Spectrin"/>
    <property type="match status" value="2"/>
</dbReference>
<keyword evidence="3" id="KW-0677">Repeat</keyword>
<dbReference type="InterPro" id="IPR002017">
    <property type="entry name" value="Spectrin_repeat"/>
</dbReference>
<evidence type="ECO:0000256" key="5">
    <source>
        <dbReference type="SAM" id="Coils"/>
    </source>
</evidence>
<keyword evidence="2" id="KW-0597">Phosphoprotein</keyword>
<feature type="non-terminal residue" evidence="6">
    <location>
        <position position="1"/>
    </location>
</feature>
<name>A0A8T1T7P6_CHESE</name>
<evidence type="ECO:0000313" key="7">
    <source>
        <dbReference type="Proteomes" id="UP000765507"/>
    </source>
</evidence>
<evidence type="ECO:0000256" key="3">
    <source>
        <dbReference type="ARBA" id="ARBA00022737"/>
    </source>
</evidence>
<feature type="coiled-coil region" evidence="5">
    <location>
        <begin position="22"/>
        <end position="91"/>
    </location>
</feature>
<protein>
    <submittedName>
        <fullName evidence="6">Spectrin repeat containing nuclear envelope protein 1</fullName>
    </submittedName>
</protein>
<dbReference type="Gene3D" id="1.20.58.60">
    <property type="match status" value="1"/>
</dbReference>
<dbReference type="SUPFAM" id="SSF46966">
    <property type="entry name" value="Spectrin repeat"/>
    <property type="match status" value="2"/>
</dbReference>
<feature type="coiled-coil region" evidence="5">
    <location>
        <begin position="129"/>
        <end position="159"/>
    </location>
</feature>
<dbReference type="AlphaFoldDB" id="A0A8T1T7P6"/>
<dbReference type="EMBL" id="JAHGAV010000028">
    <property type="protein sequence ID" value="KAG6937089.1"/>
    <property type="molecule type" value="Genomic_DNA"/>
</dbReference>
<evidence type="ECO:0000256" key="4">
    <source>
        <dbReference type="ARBA" id="ARBA00023136"/>
    </source>
</evidence>
<dbReference type="PANTHER" id="PTHR14514:SF3">
    <property type="entry name" value="NESPRIN-1"/>
    <property type="match status" value="1"/>
</dbReference>
<keyword evidence="7" id="KW-1185">Reference proteome</keyword>
<keyword evidence="6" id="KW-0261">Viral envelope protein</keyword>
<dbReference type="OrthoDB" id="18853at2759"/>
<comment type="caution">
    <text evidence="6">The sequence shown here is derived from an EMBL/GenBank/DDBJ whole genome shotgun (WGS) entry which is preliminary data.</text>
</comment>
<gene>
    <name evidence="6" type="ORF">G0U57_010892</name>
</gene>
<dbReference type="Proteomes" id="UP000765507">
    <property type="component" value="Unassembled WGS sequence"/>
</dbReference>